<sequence>MITALPVVAFIAFILTIVPLLLHWRSHNIPLLSILIWLALSDLIYGINSTIWNENVNLIGLPWCDITTKIKIGADIALPASIFVLALRVYRITWQKTRLAHRVELGVCLGFPILIMGLHTIVQGHRFDIYENFGCSPAIYLSIPSILILDIPPLITSALALIYCSLALVNFARQRHAFSQLVRVSQNTDLSKAAYVRLVSLTLLLGVWNALAISSTKASAYRNGRLLPWTTWDDVHSFFWIVSTYPTAVIPREVLSWLYFSWSAVPISSLFVFVFFACGTEVTERWRASARSLGQAFVGSGTRSQPVSVDPEDKSTTKSAFSPISQTVGDYPRHA</sequence>
<evidence type="ECO:0000256" key="2">
    <source>
        <dbReference type="ARBA" id="ARBA00011085"/>
    </source>
</evidence>
<reference evidence="12" key="1">
    <citation type="submission" date="2023-03" db="EMBL/GenBank/DDBJ databases">
        <title>Massive genome expansion in bonnet fungi (Mycena s.s.) driven by repeated elements and novel gene families across ecological guilds.</title>
        <authorList>
            <consortium name="Lawrence Berkeley National Laboratory"/>
            <person name="Harder C.B."/>
            <person name="Miyauchi S."/>
            <person name="Viragh M."/>
            <person name="Kuo A."/>
            <person name="Thoen E."/>
            <person name="Andreopoulos B."/>
            <person name="Lu D."/>
            <person name="Skrede I."/>
            <person name="Drula E."/>
            <person name="Henrissat B."/>
            <person name="Morin E."/>
            <person name="Kohler A."/>
            <person name="Barry K."/>
            <person name="LaButti K."/>
            <person name="Morin E."/>
            <person name="Salamov A."/>
            <person name="Lipzen A."/>
            <person name="Mereny Z."/>
            <person name="Hegedus B."/>
            <person name="Baldrian P."/>
            <person name="Stursova M."/>
            <person name="Weitz H."/>
            <person name="Taylor A."/>
            <person name="Grigoriev I.V."/>
            <person name="Nagy L.G."/>
            <person name="Martin F."/>
            <person name="Kauserud H."/>
        </authorList>
    </citation>
    <scope>NUCLEOTIDE SEQUENCE</scope>
    <source>
        <strain evidence="12">CBHHK002</strain>
    </source>
</reference>
<feature type="transmembrane region" description="Helical" evidence="11">
    <location>
        <begin position="102"/>
        <end position="122"/>
    </location>
</feature>
<protein>
    <submittedName>
        <fullName evidence="12">GPCR fungal pheromone mating factor</fullName>
    </submittedName>
</protein>
<evidence type="ECO:0000313" key="12">
    <source>
        <dbReference type="EMBL" id="KAJ7302506.1"/>
    </source>
</evidence>
<feature type="transmembrane region" description="Helical" evidence="11">
    <location>
        <begin position="193"/>
        <end position="213"/>
    </location>
</feature>
<dbReference type="CDD" id="cd14966">
    <property type="entry name" value="7tmD_STE3"/>
    <property type="match status" value="1"/>
</dbReference>
<keyword evidence="8" id="KW-0675">Receptor</keyword>
<evidence type="ECO:0000256" key="6">
    <source>
        <dbReference type="ARBA" id="ARBA00023040"/>
    </source>
</evidence>
<feature type="transmembrane region" description="Helical" evidence="11">
    <location>
        <begin position="31"/>
        <end position="52"/>
    </location>
</feature>
<comment type="subcellular location">
    <subcellularLocation>
        <location evidence="1">Membrane</location>
        <topology evidence="1">Multi-pass membrane protein</topology>
    </subcellularLocation>
</comment>
<evidence type="ECO:0000256" key="3">
    <source>
        <dbReference type="ARBA" id="ARBA00022507"/>
    </source>
</evidence>
<feature type="transmembrane region" description="Helical" evidence="11">
    <location>
        <begin position="6"/>
        <end position="24"/>
    </location>
</feature>
<dbReference type="AlphaFoldDB" id="A0AAD6Z0V7"/>
<evidence type="ECO:0000256" key="7">
    <source>
        <dbReference type="ARBA" id="ARBA00023136"/>
    </source>
</evidence>
<dbReference type="GO" id="GO:0000750">
    <property type="term" value="P:pheromone-dependent signal transduction involved in conjugation with cellular fusion"/>
    <property type="evidence" value="ECO:0007669"/>
    <property type="project" value="TreeGrafter"/>
</dbReference>
<gene>
    <name evidence="12" type="ORF">DFH08DRAFT_989114</name>
</gene>
<dbReference type="GO" id="GO:0005886">
    <property type="term" value="C:plasma membrane"/>
    <property type="evidence" value="ECO:0007669"/>
    <property type="project" value="TreeGrafter"/>
</dbReference>
<organism evidence="12 13">
    <name type="scientific">Mycena albidolilacea</name>
    <dbReference type="NCBI Taxonomy" id="1033008"/>
    <lineage>
        <taxon>Eukaryota</taxon>
        <taxon>Fungi</taxon>
        <taxon>Dikarya</taxon>
        <taxon>Basidiomycota</taxon>
        <taxon>Agaricomycotina</taxon>
        <taxon>Agaricomycetes</taxon>
        <taxon>Agaricomycetidae</taxon>
        <taxon>Agaricales</taxon>
        <taxon>Marasmiineae</taxon>
        <taxon>Mycenaceae</taxon>
        <taxon>Mycena</taxon>
    </lineage>
</organism>
<dbReference type="Proteomes" id="UP001218218">
    <property type="component" value="Unassembled WGS sequence"/>
</dbReference>
<dbReference type="GO" id="GO:0004932">
    <property type="term" value="F:mating-type factor pheromone receptor activity"/>
    <property type="evidence" value="ECO:0007669"/>
    <property type="project" value="InterPro"/>
</dbReference>
<keyword evidence="6" id="KW-0297">G-protein coupled receptor</keyword>
<proteinExistence type="inferred from homology"/>
<keyword evidence="7 11" id="KW-0472">Membrane</keyword>
<name>A0AAD6Z0V7_9AGAR</name>
<keyword evidence="9" id="KW-0807">Transducer</keyword>
<feature type="transmembrane region" description="Helical" evidence="11">
    <location>
        <begin position="72"/>
        <end position="90"/>
    </location>
</feature>
<keyword evidence="3" id="KW-0589">Pheromone response</keyword>
<dbReference type="PANTHER" id="PTHR28097:SF1">
    <property type="entry name" value="PHEROMONE A FACTOR RECEPTOR"/>
    <property type="match status" value="1"/>
</dbReference>
<dbReference type="Pfam" id="PF02076">
    <property type="entry name" value="STE3"/>
    <property type="match status" value="1"/>
</dbReference>
<keyword evidence="5 11" id="KW-1133">Transmembrane helix</keyword>
<feature type="region of interest" description="Disordered" evidence="10">
    <location>
        <begin position="298"/>
        <end position="335"/>
    </location>
</feature>
<evidence type="ECO:0000256" key="9">
    <source>
        <dbReference type="ARBA" id="ARBA00023224"/>
    </source>
</evidence>
<keyword evidence="4 11" id="KW-0812">Transmembrane</keyword>
<accession>A0AAD6Z0V7</accession>
<evidence type="ECO:0000256" key="4">
    <source>
        <dbReference type="ARBA" id="ARBA00022692"/>
    </source>
</evidence>
<feature type="compositionally biased region" description="Polar residues" evidence="10">
    <location>
        <begin position="317"/>
        <end position="328"/>
    </location>
</feature>
<dbReference type="InterPro" id="IPR001499">
    <property type="entry name" value="GPCR_STE3"/>
</dbReference>
<evidence type="ECO:0000256" key="1">
    <source>
        <dbReference type="ARBA" id="ARBA00004141"/>
    </source>
</evidence>
<evidence type="ECO:0000313" key="13">
    <source>
        <dbReference type="Proteomes" id="UP001218218"/>
    </source>
</evidence>
<comment type="similarity">
    <text evidence="2">Belongs to the G-protein coupled receptor 4 family.</text>
</comment>
<evidence type="ECO:0000256" key="11">
    <source>
        <dbReference type="SAM" id="Phobius"/>
    </source>
</evidence>
<feature type="transmembrane region" description="Helical" evidence="11">
    <location>
        <begin position="151"/>
        <end position="172"/>
    </location>
</feature>
<dbReference type="EMBL" id="JARIHO010000115">
    <property type="protein sequence ID" value="KAJ7302506.1"/>
    <property type="molecule type" value="Genomic_DNA"/>
</dbReference>
<comment type="caution">
    <text evidence="12">The sequence shown here is derived from an EMBL/GenBank/DDBJ whole genome shotgun (WGS) entry which is preliminary data.</text>
</comment>
<evidence type="ECO:0000256" key="5">
    <source>
        <dbReference type="ARBA" id="ARBA00022989"/>
    </source>
</evidence>
<dbReference type="PRINTS" id="PR00899">
    <property type="entry name" value="GPCRSTE3"/>
</dbReference>
<feature type="transmembrane region" description="Helical" evidence="11">
    <location>
        <begin position="257"/>
        <end position="278"/>
    </location>
</feature>
<evidence type="ECO:0000256" key="10">
    <source>
        <dbReference type="SAM" id="MobiDB-lite"/>
    </source>
</evidence>
<dbReference type="PANTHER" id="PTHR28097">
    <property type="entry name" value="PHEROMONE A FACTOR RECEPTOR"/>
    <property type="match status" value="1"/>
</dbReference>
<keyword evidence="13" id="KW-1185">Reference proteome</keyword>
<evidence type="ECO:0000256" key="8">
    <source>
        <dbReference type="ARBA" id="ARBA00023170"/>
    </source>
</evidence>